<dbReference type="Gene3D" id="3.30.470.30">
    <property type="entry name" value="DNA ligase/mRNA capping enzyme"/>
    <property type="match status" value="1"/>
</dbReference>
<evidence type="ECO:0000259" key="6">
    <source>
        <dbReference type="PROSITE" id="PS50160"/>
    </source>
</evidence>
<dbReference type="SUPFAM" id="SSF56091">
    <property type="entry name" value="DNA ligase/mRNA capping enzyme, catalytic domain"/>
    <property type="match status" value="1"/>
</dbReference>
<evidence type="ECO:0000256" key="5">
    <source>
        <dbReference type="SAM" id="MobiDB-lite"/>
    </source>
</evidence>
<dbReference type="Gene3D" id="3.30.1490.70">
    <property type="match status" value="1"/>
</dbReference>
<dbReference type="InterPro" id="IPR012340">
    <property type="entry name" value="NA-bd_OB-fold"/>
</dbReference>
<feature type="region of interest" description="Disordered" evidence="5">
    <location>
        <begin position="1"/>
        <end position="21"/>
    </location>
</feature>
<dbReference type="Pfam" id="PF01068">
    <property type="entry name" value="DNA_ligase_A_M"/>
    <property type="match status" value="1"/>
</dbReference>
<dbReference type="GO" id="GO:0003910">
    <property type="term" value="F:DNA ligase (ATP) activity"/>
    <property type="evidence" value="ECO:0007669"/>
    <property type="project" value="UniProtKB-EC"/>
</dbReference>
<dbReference type="PROSITE" id="PS00333">
    <property type="entry name" value="DNA_LIGASE_A2"/>
    <property type="match status" value="1"/>
</dbReference>
<sequence>MSDPLRGLSDEERHRLGPVTHGRDLEPMLATLTHERFSDEHWLYERKLDGERCLARCEEGRVELLSRNGRSAASAYPEVVDALGAQSLPDCVLDGEVVAFDRGRTSFARLQPRIHLASPDQARRSGVDVYYYLFDVQSIAGADVTGLPLRRRKALLRSLLTWRDPLRLTAHRNTAGETYYRYACEHGWEGLIAKRADAPYTHGRSSDWLKFKCEQGQELVIGGWTDPQGTRSDLGALLLGYYSAGDLRYAGKVGTGFDTKTLQALARELQGLRSSTCPFADGNPGTGPGTHWVRPELVAEIAFTEWTRDGRLRHPRYQGLRRDKSARDVVREGPSRPCGR</sequence>
<dbReference type="RefSeq" id="WP_244320707.1">
    <property type="nucleotide sequence ID" value="NZ_FNST01000002.1"/>
</dbReference>
<proteinExistence type="inferred from homology"/>
<dbReference type="GO" id="GO:0005524">
    <property type="term" value="F:ATP binding"/>
    <property type="evidence" value="ECO:0007669"/>
    <property type="project" value="InterPro"/>
</dbReference>
<dbReference type="PANTHER" id="PTHR45674:SF4">
    <property type="entry name" value="DNA LIGASE 1"/>
    <property type="match status" value="1"/>
</dbReference>
<evidence type="ECO:0000313" key="7">
    <source>
        <dbReference type="EMBL" id="SEB84806.1"/>
    </source>
</evidence>
<dbReference type="SUPFAM" id="SSF50249">
    <property type="entry name" value="Nucleic acid-binding proteins"/>
    <property type="match status" value="1"/>
</dbReference>
<dbReference type="CDD" id="cd07971">
    <property type="entry name" value="OBF_DNA_ligase_LigD"/>
    <property type="match status" value="1"/>
</dbReference>
<comment type="catalytic activity">
    <reaction evidence="4">
        <text>ATP + (deoxyribonucleotide)n-3'-hydroxyl + 5'-phospho-(deoxyribonucleotide)m = (deoxyribonucleotide)n+m + AMP + diphosphate.</text>
        <dbReference type="EC" id="6.5.1.1"/>
    </reaction>
</comment>
<reference evidence="8" key="1">
    <citation type="submission" date="2016-10" db="EMBL/GenBank/DDBJ databases">
        <authorList>
            <person name="Varghese N."/>
            <person name="Submissions S."/>
        </authorList>
    </citation>
    <scope>NUCLEOTIDE SEQUENCE [LARGE SCALE GENOMIC DNA]</scope>
    <source>
        <strain evidence="8">DSM 40318</strain>
    </source>
</reference>
<dbReference type="NCBIfam" id="TIGR02779">
    <property type="entry name" value="NHEJ_ligase_lig"/>
    <property type="match status" value="1"/>
</dbReference>
<dbReference type="Gene3D" id="2.40.50.140">
    <property type="entry name" value="Nucleic acid-binding proteins"/>
    <property type="match status" value="1"/>
</dbReference>
<evidence type="ECO:0000256" key="4">
    <source>
        <dbReference type="ARBA" id="ARBA00034003"/>
    </source>
</evidence>
<dbReference type="PANTHER" id="PTHR45674">
    <property type="entry name" value="DNA LIGASE 1/3 FAMILY MEMBER"/>
    <property type="match status" value="1"/>
</dbReference>
<comment type="similarity">
    <text evidence="1">Belongs to the ATP-dependent DNA ligase family.</text>
</comment>
<evidence type="ECO:0000313" key="8">
    <source>
        <dbReference type="Proteomes" id="UP000198609"/>
    </source>
</evidence>
<evidence type="ECO:0000256" key="1">
    <source>
        <dbReference type="ARBA" id="ARBA00007572"/>
    </source>
</evidence>
<dbReference type="EMBL" id="FNST01000002">
    <property type="protein sequence ID" value="SEB84806.1"/>
    <property type="molecule type" value="Genomic_DNA"/>
</dbReference>
<dbReference type="InterPro" id="IPR012309">
    <property type="entry name" value="DNA_ligase_ATP-dep_C"/>
</dbReference>
<dbReference type="PROSITE" id="PS50160">
    <property type="entry name" value="DNA_LIGASE_A3"/>
    <property type="match status" value="1"/>
</dbReference>
<dbReference type="InterPro" id="IPR014146">
    <property type="entry name" value="LigD_ligase_dom"/>
</dbReference>
<dbReference type="InterPro" id="IPR050191">
    <property type="entry name" value="ATP-dep_DNA_ligase"/>
</dbReference>
<dbReference type="GO" id="GO:0006281">
    <property type="term" value="P:DNA repair"/>
    <property type="evidence" value="ECO:0007669"/>
    <property type="project" value="InterPro"/>
</dbReference>
<dbReference type="InterPro" id="IPR016059">
    <property type="entry name" value="DNA_ligase_ATP-dep_CS"/>
</dbReference>
<gene>
    <name evidence="7" type="ORF">SAMN04490356_1910</name>
</gene>
<feature type="domain" description="ATP-dependent DNA ligase family profile" evidence="6">
    <location>
        <begin position="122"/>
        <end position="245"/>
    </location>
</feature>
<feature type="compositionally biased region" description="Basic and acidic residues" evidence="5">
    <location>
        <begin position="320"/>
        <end position="334"/>
    </location>
</feature>
<protein>
    <recommendedName>
        <fullName evidence="2">DNA ligase (ATP)</fullName>
        <ecNumber evidence="2">6.5.1.1</ecNumber>
    </recommendedName>
</protein>
<dbReference type="EC" id="6.5.1.1" evidence="2"/>
<keyword evidence="8" id="KW-1185">Reference proteome</keyword>
<dbReference type="Proteomes" id="UP000198609">
    <property type="component" value="Unassembled WGS sequence"/>
</dbReference>
<dbReference type="AlphaFoldDB" id="A0A1H4MP33"/>
<name>A0A1H4MP33_STRMJ</name>
<dbReference type="InterPro" id="IPR012310">
    <property type="entry name" value="DNA_ligase_ATP-dep_cent"/>
</dbReference>
<dbReference type="GO" id="GO:0006310">
    <property type="term" value="P:DNA recombination"/>
    <property type="evidence" value="ECO:0007669"/>
    <property type="project" value="InterPro"/>
</dbReference>
<dbReference type="CDD" id="cd07906">
    <property type="entry name" value="Adenylation_DNA_ligase_LigD_LigC"/>
    <property type="match status" value="1"/>
</dbReference>
<feature type="compositionally biased region" description="Basic and acidic residues" evidence="5">
    <location>
        <begin position="8"/>
        <end position="21"/>
    </location>
</feature>
<keyword evidence="3 7" id="KW-0436">Ligase</keyword>
<feature type="region of interest" description="Disordered" evidence="5">
    <location>
        <begin position="318"/>
        <end position="340"/>
    </location>
</feature>
<accession>A0A1H4MP33</accession>
<organism evidence="7 8">
    <name type="scientific">Streptomyces melanosporofaciens</name>
    <dbReference type="NCBI Taxonomy" id="67327"/>
    <lineage>
        <taxon>Bacteria</taxon>
        <taxon>Bacillati</taxon>
        <taxon>Actinomycetota</taxon>
        <taxon>Actinomycetes</taxon>
        <taxon>Kitasatosporales</taxon>
        <taxon>Streptomycetaceae</taxon>
        <taxon>Streptomyces</taxon>
        <taxon>Streptomyces violaceusniger group</taxon>
    </lineage>
</organism>
<evidence type="ECO:0000256" key="3">
    <source>
        <dbReference type="ARBA" id="ARBA00022598"/>
    </source>
</evidence>
<evidence type="ECO:0000256" key="2">
    <source>
        <dbReference type="ARBA" id="ARBA00012727"/>
    </source>
</evidence>
<dbReference type="Pfam" id="PF04679">
    <property type="entry name" value="DNA_ligase_A_C"/>
    <property type="match status" value="1"/>
</dbReference>